<protein>
    <submittedName>
        <fullName evidence="16">Uncharacterized protein</fullName>
    </submittedName>
</protein>
<dbReference type="InterPro" id="IPR017871">
    <property type="entry name" value="ABC_transporter-like_CS"/>
</dbReference>
<keyword evidence="11" id="KW-0325">Glycoprotein</keyword>
<dbReference type="SUPFAM" id="SSF90123">
    <property type="entry name" value="ABC transporter transmembrane region"/>
    <property type="match status" value="2"/>
</dbReference>
<keyword evidence="3" id="KW-0813">Transport</keyword>
<evidence type="ECO:0000256" key="12">
    <source>
        <dbReference type="SAM" id="MobiDB-lite"/>
    </source>
</evidence>
<proteinExistence type="inferred from homology"/>
<dbReference type="RefSeq" id="XP_038067451.1">
    <property type="nucleotide sequence ID" value="XM_038211523.1"/>
</dbReference>
<dbReference type="GO" id="GO:0016887">
    <property type="term" value="F:ATP hydrolysis activity"/>
    <property type="evidence" value="ECO:0007669"/>
    <property type="project" value="InterPro"/>
</dbReference>
<feature type="transmembrane region" description="Helical" evidence="13">
    <location>
        <begin position="360"/>
        <end position="381"/>
    </location>
</feature>
<feature type="domain" description="ABC transporter" evidence="14">
    <location>
        <begin position="695"/>
        <end position="923"/>
    </location>
</feature>
<dbReference type="PROSITE" id="PS50893">
    <property type="entry name" value="ABC_TRANSPORTER_2"/>
    <property type="match status" value="2"/>
</dbReference>
<feature type="transmembrane region" description="Helical" evidence="13">
    <location>
        <begin position="468"/>
        <end position="487"/>
    </location>
</feature>
<feature type="domain" description="ABC transmembrane type-1" evidence="15">
    <location>
        <begin position="1007"/>
        <end position="1295"/>
    </location>
</feature>
<evidence type="ECO:0000256" key="10">
    <source>
        <dbReference type="ARBA" id="ARBA00023170"/>
    </source>
</evidence>
<dbReference type="Pfam" id="PF00664">
    <property type="entry name" value="ABC_membrane"/>
    <property type="match status" value="2"/>
</dbReference>
<dbReference type="Gene3D" id="1.20.1560.10">
    <property type="entry name" value="ABC transporter type 1, transmembrane domain"/>
    <property type="match status" value="2"/>
</dbReference>
<dbReference type="OMA" id="HCQALWH"/>
<dbReference type="InterPro" id="IPR003439">
    <property type="entry name" value="ABC_transporter-like_ATP-bd"/>
</dbReference>
<dbReference type="GO" id="GO:0008281">
    <property type="term" value="F:sulfonylurea receptor activity"/>
    <property type="evidence" value="ECO:0007669"/>
    <property type="project" value="InterPro"/>
</dbReference>
<evidence type="ECO:0000256" key="1">
    <source>
        <dbReference type="ARBA" id="ARBA00004141"/>
    </source>
</evidence>
<keyword evidence="17" id="KW-1185">Reference proteome</keyword>
<evidence type="ECO:0000256" key="4">
    <source>
        <dbReference type="ARBA" id="ARBA00022692"/>
    </source>
</evidence>
<dbReference type="FunFam" id="1.20.1560.10:FF:000013">
    <property type="entry name" value="ABC transporter C family member 2"/>
    <property type="match status" value="1"/>
</dbReference>
<evidence type="ECO:0000259" key="15">
    <source>
        <dbReference type="PROSITE" id="PS50929"/>
    </source>
</evidence>
<feature type="transmembrane region" description="Helical" evidence="13">
    <location>
        <begin position="118"/>
        <end position="136"/>
    </location>
</feature>
<dbReference type="PROSITE" id="PS50929">
    <property type="entry name" value="ABC_TM1F"/>
    <property type="match status" value="2"/>
</dbReference>
<evidence type="ECO:0000259" key="14">
    <source>
        <dbReference type="PROSITE" id="PS50893"/>
    </source>
</evidence>
<dbReference type="GO" id="GO:0005886">
    <property type="term" value="C:plasma membrane"/>
    <property type="evidence" value="ECO:0007669"/>
    <property type="project" value="UniProtKB-ARBA"/>
</dbReference>
<dbReference type="FunFam" id="3.40.50.300:FF:004162">
    <property type="entry name" value="ATP binding cassette subfamily C member 5"/>
    <property type="match status" value="1"/>
</dbReference>
<name>A0A914AW19_PATMI</name>
<keyword evidence="4 13" id="KW-0812">Transmembrane</keyword>
<feature type="transmembrane region" description="Helical" evidence="13">
    <location>
        <begin position="1267"/>
        <end position="1287"/>
    </location>
</feature>
<dbReference type="PANTHER" id="PTHR24223:SF461">
    <property type="entry name" value="ATP-BINDING CASSETTE SUB-FAMILY C MEMBER SUR"/>
    <property type="match status" value="1"/>
</dbReference>
<evidence type="ECO:0000256" key="9">
    <source>
        <dbReference type="ARBA" id="ARBA00023136"/>
    </source>
</evidence>
<feature type="transmembrane region" description="Helical" evidence="13">
    <location>
        <begin position="1055"/>
        <end position="1081"/>
    </location>
</feature>
<organism evidence="16 17">
    <name type="scientific">Patiria miniata</name>
    <name type="common">Bat star</name>
    <name type="synonym">Asterina miniata</name>
    <dbReference type="NCBI Taxonomy" id="46514"/>
    <lineage>
        <taxon>Eukaryota</taxon>
        <taxon>Metazoa</taxon>
        <taxon>Echinodermata</taxon>
        <taxon>Eleutherozoa</taxon>
        <taxon>Asterozoa</taxon>
        <taxon>Asteroidea</taxon>
        <taxon>Valvatacea</taxon>
        <taxon>Valvatida</taxon>
        <taxon>Asterinidae</taxon>
        <taxon>Patiria</taxon>
    </lineage>
</organism>
<feature type="transmembrane region" description="Helical" evidence="13">
    <location>
        <begin position="1241"/>
        <end position="1261"/>
    </location>
</feature>
<dbReference type="PROSITE" id="PS00211">
    <property type="entry name" value="ABC_TRANSPORTER_1"/>
    <property type="match status" value="2"/>
</dbReference>
<evidence type="ECO:0000256" key="3">
    <source>
        <dbReference type="ARBA" id="ARBA00022448"/>
    </source>
</evidence>
<evidence type="ECO:0000256" key="7">
    <source>
        <dbReference type="ARBA" id="ARBA00022840"/>
    </source>
</evidence>
<dbReference type="SMART" id="SM00382">
    <property type="entry name" value="AAA"/>
    <property type="match status" value="2"/>
</dbReference>
<keyword evidence="7" id="KW-0067">ATP-binding</keyword>
<dbReference type="InterPro" id="IPR050173">
    <property type="entry name" value="ABC_transporter_C-like"/>
</dbReference>
<dbReference type="EnsemblMetazoa" id="XM_038211523.1">
    <property type="protein sequence ID" value="XP_038067451.1"/>
    <property type="gene ID" value="LOC119737295"/>
</dbReference>
<dbReference type="FunFam" id="1.20.1560.10:FF:000006">
    <property type="entry name" value="ATP-binding cassette, sub-family C (CFTR/MRP), member 9"/>
    <property type="match status" value="1"/>
</dbReference>
<dbReference type="CDD" id="cd03250">
    <property type="entry name" value="ABCC_MRP_domain1"/>
    <property type="match status" value="1"/>
</dbReference>
<keyword evidence="5" id="KW-0677">Repeat</keyword>
<feature type="transmembrane region" description="Helical" evidence="13">
    <location>
        <begin position="84"/>
        <end position="106"/>
    </location>
</feature>
<keyword evidence="10" id="KW-0675">Receptor</keyword>
<evidence type="ECO:0000256" key="8">
    <source>
        <dbReference type="ARBA" id="ARBA00022989"/>
    </source>
</evidence>
<dbReference type="OrthoDB" id="6500128at2759"/>
<evidence type="ECO:0000313" key="16">
    <source>
        <dbReference type="EnsemblMetazoa" id="XP_038067451.1"/>
    </source>
</evidence>
<dbReference type="PANTHER" id="PTHR24223">
    <property type="entry name" value="ATP-BINDING CASSETTE SUB-FAMILY C"/>
    <property type="match status" value="1"/>
</dbReference>
<feature type="transmembrane region" description="Helical" evidence="13">
    <location>
        <begin position="179"/>
        <end position="204"/>
    </location>
</feature>
<comment type="subcellular location">
    <subcellularLocation>
        <location evidence="1">Membrane</location>
        <topology evidence="1">Multi-pass membrane protein</topology>
    </subcellularLocation>
</comment>
<dbReference type="GO" id="GO:0005524">
    <property type="term" value="F:ATP binding"/>
    <property type="evidence" value="ECO:0007669"/>
    <property type="project" value="UniProtKB-KW"/>
</dbReference>
<dbReference type="Gene3D" id="3.40.50.300">
    <property type="entry name" value="P-loop containing nucleotide triphosphate hydrolases"/>
    <property type="match status" value="2"/>
</dbReference>
<dbReference type="GeneID" id="119737295"/>
<dbReference type="GO" id="GO:0006813">
    <property type="term" value="P:potassium ion transport"/>
    <property type="evidence" value="ECO:0007669"/>
    <property type="project" value="InterPro"/>
</dbReference>
<dbReference type="InterPro" id="IPR027417">
    <property type="entry name" value="P-loop_NTPase"/>
</dbReference>
<dbReference type="SUPFAM" id="SSF52540">
    <property type="entry name" value="P-loop containing nucleoside triphosphate hydrolases"/>
    <property type="match status" value="2"/>
</dbReference>
<feature type="domain" description="ABC transporter" evidence="14">
    <location>
        <begin position="1330"/>
        <end position="1564"/>
    </location>
</feature>
<feature type="domain" description="ABC transmembrane type-1" evidence="15">
    <location>
        <begin position="311"/>
        <end position="610"/>
    </location>
</feature>
<dbReference type="CDD" id="cd18602">
    <property type="entry name" value="ABC_6TM_SUR1_D2_like"/>
    <property type="match status" value="1"/>
</dbReference>
<dbReference type="FunFam" id="3.40.50.300:FF:006082">
    <property type="entry name" value="ATP-binding cassette, sub-family C (CFTR/MRP), member 8"/>
    <property type="match status" value="1"/>
</dbReference>
<feature type="transmembrane region" description="Helical" evidence="13">
    <location>
        <begin position="443"/>
        <end position="462"/>
    </location>
</feature>
<dbReference type="InterPro" id="IPR011527">
    <property type="entry name" value="ABC1_TM_dom"/>
</dbReference>
<keyword evidence="8 13" id="KW-1133">Transmembrane helix</keyword>
<dbReference type="Proteomes" id="UP000887568">
    <property type="component" value="Unplaced"/>
</dbReference>
<dbReference type="PRINTS" id="PR01092">
    <property type="entry name" value="SULFNYLUREAR"/>
</dbReference>
<evidence type="ECO:0000256" key="5">
    <source>
        <dbReference type="ARBA" id="ARBA00022737"/>
    </source>
</evidence>
<reference evidence="16" key="1">
    <citation type="submission" date="2022-11" db="UniProtKB">
        <authorList>
            <consortium name="EnsemblMetazoa"/>
        </authorList>
    </citation>
    <scope>IDENTIFICATION</scope>
</reference>
<keyword evidence="6" id="KW-0547">Nucleotide-binding</keyword>
<evidence type="ECO:0000256" key="13">
    <source>
        <dbReference type="SAM" id="Phobius"/>
    </source>
</evidence>
<feature type="transmembrane region" description="Helical" evidence="13">
    <location>
        <begin position="583"/>
        <end position="609"/>
    </location>
</feature>
<feature type="transmembrane region" description="Helical" evidence="13">
    <location>
        <begin position="40"/>
        <end position="63"/>
    </location>
</feature>
<dbReference type="Pfam" id="PF00005">
    <property type="entry name" value="ABC_tran"/>
    <property type="match status" value="2"/>
</dbReference>
<dbReference type="GO" id="GO:0140359">
    <property type="term" value="F:ABC-type transporter activity"/>
    <property type="evidence" value="ECO:0007669"/>
    <property type="project" value="InterPro"/>
</dbReference>
<dbReference type="InterPro" id="IPR000388">
    <property type="entry name" value="ABCC8/9"/>
</dbReference>
<comment type="similarity">
    <text evidence="2">Belongs to the ABC transporter superfamily. ABCC family. Conjugate transporter (TC 3.A.1.208) subfamily.</text>
</comment>
<feature type="region of interest" description="Disordered" evidence="12">
    <location>
        <begin position="638"/>
        <end position="673"/>
    </location>
</feature>
<evidence type="ECO:0000313" key="17">
    <source>
        <dbReference type="Proteomes" id="UP000887568"/>
    </source>
</evidence>
<feature type="transmembrane region" description="Helical" evidence="13">
    <location>
        <begin position="550"/>
        <end position="571"/>
    </location>
</feature>
<evidence type="ECO:0000256" key="11">
    <source>
        <dbReference type="ARBA" id="ARBA00023180"/>
    </source>
</evidence>
<evidence type="ECO:0000256" key="2">
    <source>
        <dbReference type="ARBA" id="ARBA00009726"/>
    </source>
</evidence>
<dbReference type="GO" id="GO:0032991">
    <property type="term" value="C:protein-containing complex"/>
    <property type="evidence" value="ECO:0007669"/>
    <property type="project" value="UniProtKB-ARBA"/>
</dbReference>
<feature type="transmembrane region" description="Helical" evidence="13">
    <location>
        <begin position="1141"/>
        <end position="1165"/>
    </location>
</feature>
<evidence type="ECO:0000256" key="6">
    <source>
        <dbReference type="ARBA" id="ARBA00022741"/>
    </source>
</evidence>
<dbReference type="FunFam" id="3.40.50.300:FF:002366">
    <property type="entry name" value="Uncharacterized protein"/>
    <property type="match status" value="1"/>
</dbReference>
<feature type="transmembrane region" description="Helical" evidence="13">
    <location>
        <begin position="148"/>
        <end position="167"/>
    </location>
</feature>
<dbReference type="CDD" id="cd03244">
    <property type="entry name" value="ABCC_MRP_domain2"/>
    <property type="match status" value="1"/>
</dbReference>
<feature type="transmembrane region" description="Helical" evidence="13">
    <location>
        <begin position="1000"/>
        <end position="1026"/>
    </location>
</feature>
<dbReference type="InterPro" id="IPR003593">
    <property type="entry name" value="AAA+_ATPase"/>
</dbReference>
<dbReference type="InterPro" id="IPR036640">
    <property type="entry name" value="ABC1_TM_sf"/>
</dbReference>
<keyword evidence="9 13" id="KW-0472">Membrane</keyword>
<accession>A0A914AW19</accession>
<sequence length="1567" mass="176313">MDTTEASPFDWYCGANATENLASFTFDLNHTLYNACFVDLVYTLPHLIFILLGILVLFVLRCCTSIRKEQHPYLVQFPGHNIRWVLNFVLLSLTVCELGEGILTDIDVYLDTPTIPRLYVPALLSLTAALLTMIYYNQMELWSRPHMSWVLLAYWLTALGVEIIRFLNLNHDEDVNYLILRYDLTIAAIVMYFLYLMLEVWVIISKICKCCCEEEEFPEDLKKEDMYYLQGYTSLLSSAFYWWLNWIFKKGFKQALELTDLGSLSEVHTTQYQRDAFTRALKKEQVRAKAHRKPLSLFRVYVRAFGFRMMIGGFVKICGDISTFIPPLALASAINYVTDVYYGRELQDYGDTKYISAGDFLRNGFILVVVMFWATIIKVICQQGHYHVVITESGHIKAALQAAIYDKSLRLSSYTMSGGYMTMGQITNHMSVDTTNILNSAQWFHYIWSIPFVIAGYMVILYSQLGSAALIGCLVFFVTIPIQVFIARQTAKYQKTTMLKSDERLKRTNEMLQGIKLIKLYGWEDMFYTSISKVRALEILAMVKQMVFKVVLMTISNACPILVTIVSYSLYTKLTGEPLTPDIAFAALSVFNQMLTPLFIMPNVFVYHINAIISTGRLRMFFEAPEIERQEGEEFWAGGRDKNGALQSGRRSSKPEDKQRLLSNDNQADHDNEYGTFDAKTTSFIVPSVPDDIAVRVKGSFTWDSSAKSPTLENISLDIPTGKLTMVVGQVGSGKSSLLSAILGEMTTVSGRVQWNRKYNSVSYGAQKAWLLNASLKENILFGNKFDHERYRKVITACSLQPDIDILPAGDQTEIGEKGINLSGGQKQRVSVARAMYSRNDVVVLDDPLSALDTHVGGHLFKKGIEGFLMKKSKRTVILVTHQIQYADKADKIVYMKDGHILHQGTVEDIQEENRELVASWRATMKMLAESESELSGSETGVDVTEERAKLVRQVSKQLQEAKRMEEEVQASTSGRLVQKEERAEGSVSWRVYLSYVQALGYWVFGLILLLSVLQSGLSIGTNFWLSEWSEAGANMTNATESELLDSLTYYLGGYAGLSVSSIVAGAGATAMLYIGSLYAARMLHNGMLRTVMHAPLRFFDVTPIGRILNRFSSDANVIDQKLGVTLSSLLRNGLSCVSAVLVNIIVVWFFAIALIPIIILYLLMMKVFIRTSRELQRLDSINKSPVYAHFSESLGGLSTIRAYRQQHRFQDLIIKKIECSNITFLYLNTSNRWLGSKLDLIGALIVLIAGLTTMITALTTHTLTPSLVGLAITYALNISTQLNWVIRMSADMEMQMNAMERVEYYKSIEMEEYRGTQSPGPDWPDRGDIVYDNISARYATHLDPVLYNVSIHFKAGEKIGICGRTGSGKSSLTLTLFRIIQTFTGSITIDGVNIAHLPLVEVRRRLAIIPQDPVLFTGTIRFNLDAQNAHDDNALWEALETAQLKDVVSELDLGLDAMVTEGGENFSVGQRQLFCLARAFLRKTRILVMDEATASIDLETDAILQEVVATAFRDRTVITIAHRVQTILDSDHILVLNEGRIAEYDTPENLLAWEDSIFASLVRAGS</sequence>